<keyword evidence="1" id="KW-1133">Transmembrane helix</keyword>
<accession>A0A1B9GJW5</accession>
<dbReference type="AlphaFoldDB" id="A0A1B9GJW5"/>
<gene>
    <name evidence="2" type="ORF">I316_06997</name>
</gene>
<protein>
    <recommendedName>
        <fullName evidence="4">MARVEL domain-containing protein</fullName>
    </recommendedName>
</protein>
<proteinExistence type="predicted"/>
<evidence type="ECO:0000313" key="2">
    <source>
        <dbReference type="EMBL" id="OCF31392.1"/>
    </source>
</evidence>
<sequence length="190" mass="21075">MSSQAIRYAFLGVNTFLNLVLFFISTFLLESLTLFIIQIIALGANIIYLAVAVITPPLKDKKGRYDRSYDRAWGELVYVAIQWACWTASLGISAYNASQSQCRNPGNYKWAIEWPDLVWNGLVDNVGLFCRGMIAMAVLSGLHILLTAGWFCWLGRVVRCSGLGWGEGMRVVLGRVDGRGREGLFNGAKA</sequence>
<evidence type="ECO:0000313" key="3">
    <source>
        <dbReference type="Proteomes" id="UP000092666"/>
    </source>
</evidence>
<reference evidence="2 3" key="1">
    <citation type="submission" date="2013-07" db="EMBL/GenBank/DDBJ databases">
        <title>The Genome Sequence of Cryptococcus heveanensis BCC8398.</title>
        <authorList>
            <consortium name="The Broad Institute Genome Sequencing Platform"/>
            <person name="Cuomo C."/>
            <person name="Litvintseva A."/>
            <person name="Chen Y."/>
            <person name="Heitman J."/>
            <person name="Sun S."/>
            <person name="Springer D."/>
            <person name="Dromer F."/>
            <person name="Young S.K."/>
            <person name="Zeng Q."/>
            <person name="Gargeya S."/>
            <person name="Fitzgerald M."/>
            <person name="Abouelleil A."/>
            <person name="Alvarado L."/>
            <person name="Berlin A.M."/>
            <person name="Chapman S.B."/>
            <person name="Dewar J."/>
            <person name="Goldberg J."/>
            <person name="Griggs A."/>
            <person name="Gujja S."/>
            <person name="Hansen M."/>
            <person name="Howarth C."/>
            <person name="Imamovic A."/>
            <person name="Larimer J."/>
            <person name="McCowan C."/>
            <person name="Murphy C."/>
            <person name="Pearson M."/>
            <person name="Priest M."/>
            <person name="Roberts A."/>
            <person name="Saif S."/>
            <person name="Shea T."/>
            <person name="Sykes S."/>
            <person name="Wortman J."/>
            <person name="Nusbaum C."/>
            <person name="Birren B."/>
        </authorList>
    </citation>
    <scope>NUCLEOTIDE SEQUENCE [LARGE SCALE GENOMIC DNA]</scope>
    <source>
        <strain evidence="2 3">BCC8398</strain>
    </source>
</reference>
<keyword evidence="3" id="KW-1185">Reference proteome</keyword>
<evidence type="ECO:0000256" key="1">
    <source>
        <dbReference type="SAM" id="Phobius"/>
    </source>
</evidence>
<reference evidence="3" key="2">
    <citation type="submission" date="2013-12" db="EMBL/GenBank/DDBJ databases">
        <title>Evolution of pathogenesis and genome organization in the Tremellales.</title>
        <authorList>
            <person name="Cuomo C."/>
            <person name="Litvintseva A."/>
            <person name="Heitman J."/>
            <person name="Chen Y."/>
            <person name="Sun S."/>
            <person name="Springer D."/>
            <person name="Dromer F."/>
            <person name="Young S."/>
            <person name="Zeng Q."/>
            <person name="Chapman S."/>
            <person name="Gujja S."/>
            <person name="Saif S."/>
            <person name="Birren B."/>
        </authorList>
    </citation>
    <scope>NUCLEOTIDE SEQUENCE [LARGE SCALE GENOMIC DNA]</scope>
    <source>
        <strain evidence="3">BCC8398</strain>
    </source>
</reference>
<name>A0A1B9GJW5_9TREE</name>
<feature type="transmembrane region" description="Helical" evidence="1">
    <location>
        <begin position="7"/>
        <end position="29"/>
    </location>
</feature>
<feature type="transmembrane region" description="Helical" evidence="1">
    <location>
        <begin position="35"/>
        <end position="55"/>
    </location>
</feature>
<organism evidence="2 3">
    <name type="scientific">Kwoniella heveanensis BCC8398</name>
    <dbReference type="NCBI Taxonomy" id="1296120"/>
    <lineage>
        <taxon>Eukaryota</taxon>
        <taxon>Fungi</taxon>
        <taxon>Dikarya</taxon>
        <taxon>Basidiomycota</taxon>
        <taxon>Agaricomycotina</taxon>
        <taxon>Tremellomycetes</taxon>
        <taxon>Tremellales</taxon>
        <taxon>Cryptococcaceae</taxon>
        <taxon>Kwoniella</taxon>
    </lineage>
</organism>
<keyword evidence="1" id="KW-0812">Transmembrane</keyword>
<dbReference type="EMBL" id="KV700135">
    <property type="protein sequence ID" value="OCF31392.1"/>
    <property type="molecule type" value="Genomic_DNA"/>
</dbReference>
<keyword evidence="1" id="KW-0472">Membrane</keyword>
<dbReference type="Proteomes" id="UP000092666">
    <property type="component" value="Unassembled WGS sequence"/>
</dbReference>
<feature type="transmembrane region" description="Helical" evidence="1">
    <location>
        <begin position="133"/>
        <end position="153"/>
    </location>
</feature>
<feature type="transmembrane region" description="Helical" evidence="1">
    <location>
        <begin position="76"/>
        <end position="95"/>
    </location>
</feature>
<evidence type="ECO:0008006" key="4">
    <source>
        <dbReference type="Google" id="ProtNLM"/>
    </source>
</evidence>